<evidence type="ECO:0000313" key="2">
    <source>
        <dbReference type="EMBL" id="KUK75874.1"/>
    </source>
</evidence>
<comment type="caution">
    <text evidence="2">The sequence shown here is derived from an EMBL/GenBank/DDBJ whole genome shotgun (WGS) entry which is preliminary data.</text>
</comment>
<dbReference type="InterPro" id="IPR016181">
    <property type="entry name" value="Acyl_CoA_acyltransferase"/>
</dbReference>
<keyword evidence="2" id="KW-0808">Transferase</keyword>
<dbReference type="PROSITE" id="PS51186">
    <property type="entry name" value="GNAT"/>
    <property type="match status" value="1"/>
</dbReference>
<dbReference type="Gene3D" id="3.40.630.30">
    <property type="match status" value="1"/>
</dbReference>
<dbReference type="SUPFAM" id="SSF55729">
    <property type="entry name" value="Acyl-CoA N-acyltransferases (Nat)"/>
    <property type="match status" value="1"/>
</dbReference>
<dbReference type="Proteomes" id="UP000053860">
    <property type="component" value="Unassembled WGS sequence"/>
</dbReference>
<feature type="domain" description="N-acetyltransferase" evidence="1">
    <location>
        <begin position="10"/>
        <end position="174"/>
    </location>
</feature>
<proteinExistence type="predicted"/>
<sequence length="176" mass="20544">MIPLLESSNIRLRATEPEDLELLYRWENDTLQWHLGNATVPFSRYTLRQYLAESNQDIYSDRQLRLMITLKEQERTIGAADLYDFDPFHFRAAVGILVEASERQKGYGLQALQLLKEYAFRFLHLRQLYAFVPVHNLASEALFEKAGFEVAGVLKDWIREDDTFTDVSVMQLINPD</sequence>
<dbReference type="Pfam" id="PF13302">
    <property type="entry name" value="Acetyltransf_3"/>
    <property type="match status" value="1"/>
</dbReference>
<evidence type="ECO:0000259" key="1">
    <source>
        <dbReference type="PROSITE" id="PS51186"/>
    </source>
</evidence>
<dbReference type="AlphaFoldDB" id="A0A101HFD3"/>
<dbReference type="PANTHER" id="PTHR43415">
    <property type="entry name" value="SPERMIDINE N(1)-ACETYLTRANSFERASE"/>
    <property type="match status" value="1"/>
</dbReference>
<organism evidence="2 3">
    <name type="scientific">Proteiniphilum acetatigenes</name>
    <dbReference type="NCBI Taxonomy" id="294710"/>
    <lineage>
        <taxon>Bacteria</taxon>
        <taxon>Pseudomonadati</taxon>
        <taxon>Bacteroidota</taxon>
        <taxon>Bacteroidia</taxon>
        <taxon>Bacteroidales</taxon>
        <taxon>Dysgonomonadaceae</taxon>
        <taxon>Proteiniphilum</taxon>
    </lineage>
</organism>
<dbReference type="GO" id="GO:0016747">
    <property type="term" value="F:acyltransferase activity, transferring groups other than amino-acyl groups"/>
    <property type="evidence" value="ECO:0007669"/>
    <property type="project" value="InterPro"/>
</dbReference>
<name>A0A101HFD3_9BACT</name>
<gene>
    <name evidence="2" type="ORF">XD92_1470</name>
</gene>
<accession>A0A101HFD3</accession>
<dbReference type="InterPro" id="IPR000182">
    <property type="entry name" value="GNAT_dom"/>
</dbReference>
<reference evidence="3" key="1">
    <citation type="journal article" date="2015" name="MBio">
        <title>Genome-Resolved Metagenomic Analysis Reveals Roles for Candidate Phyla and Other Microbial Community Members in Biogeochemical Transformations in Oil Reservoirs.</title>
        <authorList>
            <person name="Hu P."/>
            <person name="Tom L."/>
            <person name="Singh A."/>
            <person name="Thomas B.C."/>
            <person name="Baker B.J."/>
            <person name="Piceno Y.M."/>
            <person name="Andersen G.L."/>
            <person name="Banfield J.F."/>
        </authorList>
    </citation>
    <scope>NUCLEOTIDE SEQUENCE [LARGE SCALE GENOMIC DNA]</scope>
</reference>
<evidence type="ECO:0000313" key="3">
    <source>
        <dbReference type="Proteomes" id="UP000053860"/>
    </source>
</evidence>
<dbReference type="EMBL" id="LGGN01000347">
    <property type="protein sequence ID" value="KUK75874.1"/>
    <property type="molecule type" value="Genomic_DNA"/>
</dbReference>
<protein>
    <submittedName>
        <fullName evidence="2">Acetyltransferase, GNAT family</fullName>
    </submittedName>
</protein>
<dbReference type="PANTHER" id="PTHR43415:SF3">
    <property type="entry name" value="GNAT-FAMILY ACETYLTRANSFERASE"/>
    <property type="match status" value="1"/>
</dbReference>